<feature type="compositionally biased region" description="Pro residues" evidence="1">
    <location>
        <begin position="97"/>
        <end position="115"/>
    </location>
</feature>
<gene>
    <name evidence="2" type="ORF">PIB30_039444</name>
</gene>
<evidence type="ECO:0000313" key="2">
    <source>
        <dbReference type="EMBL" id="MED6159122.1"/>
    </source>
</evidence>
<accession>A0ABU6UCZ3</accession>
<organism evidence="2 3">
    <name type="scientific">Stylosanthes scabra</name>
    <dbReference type="NCBI Taxonomy" id="79078"/>
    <lineage>
        <taxon>Eukaryota</taxon>
        <taxon>Viridiplantae</taxon>
        <taxon>Streptophyta</taxon>
        <taxon>Embryophyta</taxon>
        <taxon>Tracheophyta</taxon>
        <taxon>Spermatophyta</taxon>
        <taxon>Magnoliopsida</taxon>
        <taxon>eudicotyledons</taxon>
        <taxon>Gunneridae</taxon>
        <taxon>Pentapetalae</taxon>
        <taxon>rosids</taxon>
        <taxon>fabids</taxon>
        <taxon>Fabales</taxon>
        <taxon>Fabaceae</taxon>
        <taxon>Papilionoideae</taxon>
        <taxon>50 kb inversion clade</taxon>
        <taxon>dalbergioids sensu lato</taxon>
        <taxon>Dalbergieae</taxon>
        <taxon>Pterocarpus clade</taxon>
        <taxon>Stylosanthes</taxon>
    </lineage>
</organism>
<keyword evidence="3" id="KW-1185">Reference proteome</keyword>
<proteinExistence type="predicted"/>
<feature type="region of interest" description="Disordered" evidence="1">
    <location>
        <begin position="86"/>
        <end position="115"/>
    </location>
</feature>
<protein>
    <submittedName>
        <fullName evidence="2">Uncharacterized protein</fullName>
    </submittedName>
</protein>
<evidence type="ECO:0000313" key="3">
    <source>
        <dbReference type="Proteomes" id="UP001341840"/>
    </source>
</evidence>
<name>A0ABU6UCZ3_9FABA</name>
<sequence>MVLYAQRTMVKPYPIKRASDNVGLRMGTGVIFYEVLTDDVYQTWDSFDTIFKGKMRFRVYPIREPFRYPVHSTLFDPDRAYDLSLSTLSPGDGIRHPSPPPKPYPMPPFGPSTSQ</sequence>
<dbReference type="Proteomes" id="UP001341840">
    <property type="component" value="Unassembled WGS sequence"/>
</dbReference>
<comment type="caution">
    <text evidence="2">The sequence shown here is derived from an EMBL/GenBank/DDBJ whole genome shotgun (WGS) entry which is preliminary data.</text>
</comment>
<reference evidence="2 3" key="1">
    <citation type="journal article" date="2023" name="Plants (Basel)">
        <title>Bridging the Gap: Combining Genomics and Transcriptomics Approaches to Understand Stylosanthes scabra, an Orphan Legume from the Brazilian Caatinga.</title>
        <authorList>
            <person name="Ferreira-Neto J.R.C."/>
            <person name="da Silva M.D."/>
            <person name="Binneck E."/>
            <person name="de Melo N.F."/>
            <person name="da Silva R.H."/>
            <person name="de Melo A.L.T.M."/>
            <person name="Pandolfi V."/>
            <person name="Bustamante F.O."/>
            <person name="Brasileiro-Vidal A.C."/>
            <person name="Benko-Iseppon A.M."/>
        </authorList>
    </citation>
    <scope>NUCLEOTIDE SEQUENCE [LARGE SCALE GENOMIC DNA]</scope>
    <source>
        <tissue evidence="2">Leaves</tissue>
    </source>
</reference>
<dbReference type="EMBL" id="JASCZI010121037">
    <property type="protein sequence ID" value="MED6159122.1"/>
    <property type="molecule type" value="Genomic_DNA"/>
</dbReference>
<evidence type="ECO:0000256" key="1">
    <source>
        <dbReference type="SAM" id="MobiDB-lite"/>
    </source>
</evidence>